<feature type="region of interest" description="Disordered" evidence="1">
    <location>
        <begin position="115"/>
        <end position="136"/>
    </location>
</feature>
<gene>
    <name evidence="3" type="ORF">BTO28_15375</name>
</gene>
<feature type="transmembrane region" description="Helical" evidence="2">
    <location>
        <begin position="37"/>
        <end position="56"/>
    </location>
</feature>
<keyword evidence="2" id="KW-0812">Transmembrane</keyword>
<comment type="caution">
    <text evidence="3">The sequence shown here is derived from an EMBL/GenBank/DDBJ whole genome shotgun (WGS) entry which is preliminary data.</text>
</comment>
<sequence length="157" mass="17596">MKTQEVNEKMEVIENKEENEETENSMRTEEKRDGANYSINLALIGGVAGAGIGLLANPETSKKVLKNLGESEFVKLAAQEFRKTAQELLTDQAQTSIRQLASGYISKIDEGLLTPKKELDDNSGEPSRIEEIKEENKNLNERLQKIEKMLNDLVDSK</sequence>
<name>A0A1V2A4I9_9BACI</name>
<dbReference type="STRING" id="1714355.BTO28_15375"/>
<protein>
    <recommendedName>
        <fullName evidence="5">Gas vesicle protein GvpP</fullName>
    </recommendedName>
</protein>
<evidence type="ECO:0000256" key="2">
    <source>
        <dbReference type="SAM" id="Phobius"/>
    </source>
</evidence>
<feature type="region of interest" description="Disordered" evidence="1">
    <location>
        <begin position="1"/>
        <end position="31"/>
    </location>
</feature>
<feature type="compositionally biased region" description="Basic and acidic residues" evidence="1">
    <location>
        <begin position="127"/>
        <end position="136"/>
    </location>
</feature>
<reference evidence="3 4" key="1">
    <citation type="submission" date="2016-12" db="EMBL/GenBank/DDBJ databases">
        <title>Domibacillus sp. SAB 38T whole genome sequencing.</title>
        <authorList>
            <person name="Verma A."/>
            <person name="Ojha A.K."/>
            <person name="Krishnamurthi S."/>
        </authorList>
    </citation>
    <scope>NUCLEOTIDE SEQUENCE [LARGE SCALE GENOMIC DNA]</scope>
    <source>
        <strain evidence="3 4">SAB 38</strain>
    </source>
</reference>
<dbReference type="AlphaFoldDB" id="A0A1V2A4I9"/>
<keyword evidence="4" id="KW-1185">Reference proteome</keyword>
<proteinExistence type="predicted"/>
<keyword evidence="2" id="KW-1133">Transmembrane helix</keyword>
<organism evidence="3 4">
    <name type="scientific">Domibacillus epiphyticus</name>
    <dbReference type="NCBI Taxonomy" id="1714355"/>
    <lineage>
        <taxon>Bacteria</taxon>
        <taxon>Bacillati</taxon>
        <taxon>Bacillota</taxon>
        <taxon>Bacilli</taxon>
        <taxon>Bacillales</taxon>
        <taxon>Bacillaceae</taxon>
        <taxon>Domibacillus</taxon>
    </lineage>
</organism>
<evidence type="ECO:0000256" key="1">
    <source>
        <dbReference type="SAM" id="MobiDB-lite"/>
    </source>
</evidence>
<accession>A0A1V2A4I9</accession>
<dbReference type="RefSeq" id="WP_076767873.1">
    <property type="nucleotide sequence ID" value="NZ_MSFI01000029.1"/>
</dbReference>
<dbReference type="OrthoDB" id="2888899at2"/>
<evidence type="ECO:0000313" key="4">
    <source>
        <dbReference type="Proteomes" id="UP000188613"/>
    </source>
</evidence>
<dbReference type="EMBL" id="MSFI01000029">
    <property type="protein sequence ID" value="OMP65931.1"/>
    <property type="molecule type" value="Genomic_DNA"/>
</dbReference>
<evidence type="ECO:0008006" key="5">
    <source>
        <dbReference type="Google" id="ProtNLM"/>
    </source>
</evidence>
<feature type="compositionally biased region" description="Basic and acidic residues" evidence="1">
    <location>
        <begin position="1"/>
        <end position="16"/>
    </location>
</feature>
<dbReference type="Proteomes" id="UP000188613">
    <property type="component" value="Unassembled WGS sequence"/>
</dbReference>
<evidence type="ECO:0000313" key="3">
    <source>
        <dbReference type="EMBL" id="OMP65931.1"/>
    </source>
</evidence>
<keyword evidence="2" id="KW-0472">Membrane</keyword>